<protein>
    <submittedName>
        <fullName evidence="3">Uncharacterized protein</fullName>
    </submittedName>
</protein>
<feature type="compositionally biased region" description="Gly residues" evidence="1">
    <location>
        <begin position="181"/>
        <end position="199"/>
    </location>
</feature>
<evidence type="ECO:0000313" key="4">
    <source>
        <dbReference type="Proteomes" id="UP000813427"/>
    </source>
</evidence>
<feature type="region of interest" description="Disordered" evidence="1">
    <location>
        <begin position="32"/>
        <end position="250"/>
    </location>
</feature>
<keyword evidence="2" id="KW-0472">Membrane</keyword>
<feature type="compositionally biased region" description="Gly residues" evidence="1">
    <location>
        <begin position="94"/>
        <end position="105"/>
    </location>
</feature>
<comment type="caution">
    <text evidence="3">The sequence shown here is derived from an EMBL/GenBank/DDBJ whole genome shotgun (WGS) entry which is preliminary data.</text>
</comment>
<name>A0A8K0S7F1_9HYPO</name>
<feature type="compositionally biased region" description="Low complexity" evidence="1">
    <location>
        <begin position="120"/>
        <end position="135"/>
    </location>
</feature>
<feature type="compositionally biased region" description="Polar residues" evidence="1">
    <location>
        <begin position="106"/>
        <end position="119"/>
    </location>
</feature>
<evidence type="ECO:0000256" key="1">
    <source>
        <dbReference type="SAM" id="MobiDB-lite"/>
    </source>
</evidence>
<reference evidence="3" key="1">
    <citation type="journal article" date="2021" name="Nat. Commun.">
        <title>Genetic determinants of endophytism in the Arabidopsis root mycobiome.</title>
        <authorList>
            <person name="Mesny F."/>
            <person name="Miyauchi S."/>
            <person name="Thiergart T."/>
            <person name="Pickel B."/>
            <person name="Atanasova L."/>
            <person name="Karlsson M."/>
            <person name="Huettel B."/>
            <person name="Barry K.W."/>
            <person name="Haridas S."/>
            <person name="Chen C."/>
            <person name="Bauer D."/>
            <person name="Andreopoulos W."/>
            <person name="Pangilinan J."/>
            <person name="LaButti K."/>
            <person name="Riley R."/>
            <person name="Lipzen A."/>
            <person name="Clum A."/>
            <person name="Drula E."/>
            <person name="Henrissat B."/>
            <person name="Kohler A."/>
            <person name="Grigoriev I.V."/>
            <person name="Martin F.M."/>
            <person name="Hacquard S."/>
        </authorList>
    </citation>
    <scope>NUCLEOTIDE SEQUENCE</scope>
    <source>
        <strain evidence="3">MPI-SDFR-AT-0068</strain>
    </source>
</reference>
<feature type="compositionally biased region" description="Basic and acidic residues" evidence="1">
    <location>
        <begin position="163"/>
        <end position="174"/>
    </location>
</feature>
<keyword evidence="4" id="KW-1185">Reference proteome</keyword>
<sequence>MPKHVFGAGQQGSLFVPVTAGIAAIGAGVFYMGRSKPDTTPEQDRKGRADAKKAEGLGGAGIGQNAVTGGHELSHANSRRSEGSPAPLEKLPSGGVGGGVGGGGSNVRTSVEMTSKKQPGTSSSSSGSGMLSSLFGTGGSSTDNGKGQEPKDTRVASNYDGTPTKKDSTHHDQQQPRVSKSGGGGGGDSSSKGKSGGDSGSSDQSVGQSLQGAFGQGGGDVAEKGAQSQGFRDTRVASNHTETPTKKGPN</sequence>
<dbReference type="EMBL" id="JAGPXF010000002">
    <property type="protein sequence ID" value="KAH7257701.1"/>
    <property type="molecule type" value="Genomic_DNA"/>
</dbReference>
<keyword evidence="2" id="KW-1133">Transmembrane helix</keyword>
<evidence type="ECO:0000313" key="3">
    <source>
        <dbReference type="EMBL" id="KAH7257701.1"/>
    </source>
</evidence>
<feature type="compositionally biased region" description="Basic and acidic residues" evidence="1">
    <location>
        <begin position="35"/>
        <end position="55"/>
    </location>
</feature>
<feature type="compositionally biased region" description="Polar residues" evidence="1">
    <location>
        <begin position="226"/>
        <end position="242"/>
    </location>
</feature>
<feature type="compositionally biased region" description="Low complexity" evidence="1">
    <location>
        <begin position="200"/>
        <end position="209"/>
    </location>
</feature>
<dbReference type="AlphaFoldDB" id="A0A8K0S7F1"/>
<dbReference type="Proteomes" id="UP000813427">
    <property type="component" value="Unassembled WGS sequence"/>
</dbReference>
<gene>
    <name evidence="3" type="ORF">BKA59DRAFT_119267</name>
</gene>
<organism evidence="3 4">
    <name type="scientific">Fusarium tricinctum</name>
    <dbReference type="NCBI Taxonomy" id="61284"/>
    <lineage>
        <taxon>Eukaryota</taxon>
        <taxon>Fungi</taxon>
        <taxon>Dikarya</taxon>
        <taxon>Ascomycota</taxon>
        <taxon>Pezizomycotina</taxon>
        <taxon>Sordariomycetes</taxon>
        <taxon>Hypocreomycetidae</taxon>
        <taxon>Hypocreales</taxon>
        <taxon>Nectriaceae</taxon>
        <taxon>Fusarium</taxon>
        <taxon>Fusarium tricinctum species complex</taxon>
    </lineage>
</organism>
<proteinExistence type="predicted"/>
<feature type="transmembrane region" description="Helical" evidence="2">
    <location>
        <begin position="12"/>
        <end position="33"/>
    </location>
</feature>
<dbReference type="OrthoDB" id="5104920at2759"/>
<accession>A0A8K0S7F1</accession>
<evidence type="ECO:0000256" key="2">
    <source>
        <dbReference type="SAM" id="Phobius"/>
    </source>
</evidence>
<keyword evidence="2" id="KW-0812">Transmembrane</keyword>